<name>A0AAE1DFR3_9GAST</name>
<proteinExistence type="predicted"/>
<evidence type="ECO:0000313" key="2">
    <source>
        <dbReference type="Proteomes" id="UP001283361"/>
    </source>
</evidence>
<accession>A0AAE1DFR3</accession>
<comment type="caution">
    <text evidence="1">The sequence shown here is derived from an EMBL/GenBank/DDBJ whole genome shotgun (WGS) entry which is preliminary data.</text>
</comment>
<organism evidence="1 2">
    <name type="scientific">Elysia crispata</name>
    <name type="common">lettuce slug</name>
    <dbReference type="NCBI Taxonomy" id="231223"/>
    <lineage>
        <taxon>Eukaryota</taxon>
        <taxon>Metazoa</taxon>
        <taxon>Spiralia</taxon>
        <taxon>Lophotrochozoa</taxon>
        <taxon>Mollusca</taxon>
        <taxon>Gastropoda</taxon>
        <taxon>Heterobranchia</taxon>
        <taxon>Euthyneura</taxon>
        <taxon>Panpulmonata</taxon>
        <taxon>Sacoglossa</taxon>
        <taxon>Placobranchoidea</taxon>
        <taxon>Plakobranchidae</taxon>
        <taxon>Elysia</taxon>
    </lineage>
</organism>
<dbReference type="EMBL" id="JAWDGP010004065">
    <property type="protein sequence ID" value="KAK3768210.1"/>
    <property type="molecule type" value="Genomic_DNA"/>
</dbReference>
<gene>
    <name evidence="1" type="ORF">RRG08_031743</name>
</gene>
<evidence type="ECO:0000313" key="1">
    <source>
        <dbReference type="EMBL" id="KAK3768210.1"/>
    </source>
</evidence>
<reference evidence="1" key="1">
    <citation type="journal article" date="2023" name="G3 (Bethesda)">
        <title>A reference genome for the long-term kleptoplast-retaining sea slug Elysia crispata morphotype clarki.</title>
        <authorList>
            <person name="Eastman K.E."/>
            <person name="Pendleton A.L."/>
            <person name="Shaikh M.A."/>
            <person name="Suttiyut T."/>
            <person name="Ogas R."/>
            <person name="Tomko P."/>
            <person name="Gavelis G."/>
            <person name="Widhalm J.R."/>
            <person name="Wisecaver J.H."/>
        </authorList>
    </citation>
    <scope>NUCLEOTIDE SEQUENCE</scope>
    <source>
        <strain evidence="1">ECLA1</strain>
    </source>
</reference>
<dbReference type="Proteomes" id="UP001283361">
    <property type="component" value="Unassembled WGS sequence"/>
</dbReference>
<dbReference type="AlphaFoldDB" id="A0AAE1DFR3"/>
<sequence length="88" mass="10438">MCECALVRGSTEVVQRLRMSLESKMLRFIQLRSDGTCELEALVAIRQSNRLKDWQRYRYRFDSRDQRRKNWRSHLNASSSLLNVGGPY</sequence>
<protein>
    <submittedName>
        <fullName evidence="1">Uncharacterized protein</fullName>
    </submittedName>
</protein>
<keyword evidence="2" id="KW-1185">Reference proteome</keyword>